<name>A0A642V095_9ASCO</name>
<dbReference type="Pfam" id="PF09811">
    <property type="entry name" value="Yae1_N"/>
    <property type="match status" value="1"/>
</dbReference>
<dbReference type="InterPro" id="IPR052436">
    <property type="entry name" value="LTO1_adapter"/>
</dbReference>
<dbReference type="Proteomes" id="UP000761534">
    <property type="component" value="Unassembled WGS sequence"/>
</dbReference>
<evidence type="ECO:0000259" key="2">
    <source>
        <dbReference type="Pfam" id="PF09811"/>
    </source>
</evidence>
<accession>A0A642V095</accession>
<comment type="similarity">
    <text evidence="1">Belongs to the LTO1 family.</text>
</comment>
<evidence type="ECO:0000313" key="3">
    <source>
        <dbReference type="EMBL" id="KAA8909256.1"/>
    </source>
</evidence>
<protein>
    <recommendedName>
        <fullName evidence="2">Essential protein Yae1 N-terminal domain-containing protein</fullName>
    </recommendedName>
</protein>
<comment type="caution">
    <text evidence="3">The sequence shown here is derived from an EMBL/GenBank/DDBJ whole genome shotgun (WGS) entry which is preliminary data.</text>
</comment>
<reference evidence="3" key="1">
    <citation type="journal article" date="2019" name="G3 (Bethesda)">
        <title>Genome Assemblies of Two Rare Opportunistic Yeast Pathogens: Diutina rugosa (syn. Candida rugosa) and Trichomonascus ciferrii (syn. Candida ciferrii).</title>
        <authorList>
            <person name="Mixao V."/>
            <person name="Saus E."/>
            <person name="Hansen A.P."/>
            <person name="Lass-Florl C."/>
            <person name="Gabaldon T."/>
        </authorList>
    </citation>
    <scope>NUCLEOTIDE SEQUENCE</scope>
    <source>
        <strain evidence="3">CBS 4856</strain>
    </source>
</reference>
<feature type="domain" description="Essential protein Yae1 N-terminal" evidence="2">
    <location>
        <begin position="20"/>
        <end position="58"/>
    </location>
</feature>
<keyword evidence="4" id="KW-1185">Reference proteome</keyword>
<dbReference type="VEuPathDB" id="FungiDB:TRICI_004568"/>
<dbReference type="AlphaFoldDB" id="A0A642V095"/>
<sequence>MSNGIFDPLLNLEEQYYNEGYEEGKCDGKHAGFLEGKQFGLQTGYQRFLSIGILRGRLDIWKDTLKENEKVQRHLNQFETVIDNVPMSNAEADVEEFEKRLKKAKAKTKVICSVGKDNIPVKVYDDQIDLKHTEEVIEDVGN</sequence>
<dbReference type="EMBL" id="SWFS01000345">
    <property type="protein sequence ID" value="KAA8909256.1"/>
    <property type="molecule type" value="Genomic_DNA"/>
</dbReference>
<gene>
    <name evidence="3" type="ORF">TRICI_004568</name>
</gene>
<proteinExistence type="inferred from homology"/>
<dbReference type="PANTHER" id="PTHR28532">
    <property type="entry name" value="GEO13458P1"/>
    <property type="match status" value="1"/>
</dbReference>
<dbReference type="PANTHER" id="PTHR28532:SF1">
    <property type="entry name" value="ORAL CANCER OVEREXPRESSED 1"/>
    <property type="match status" value="1"/>
</dbReference>
<dbReference type="InterPro" id="IPR019191">
    <property type="entry name" value="Essential_protein_Yae1_N"/>
</dbReference>
<organism evidence="3 4">
    <name type="scientific">Trichomonascus ciferrii</name>
    <dbReference type="NCBI Taxonomy" id="44093"/>
    <lineage>
        <taxon>Eukaryota</taxon>
        <taxon>Fungi</taxon>
        <taxon>Dikarya</taxon>
        <taxon>Ascomycota</taxon>
        <taxon>Saccharomycotina</taxon>
        <taxon>Dipodascomycetes</taxon>
        <taxon>Dipodascales</taxon>
        <taxon>Trichomonascaceae</taxon>
        <taxon>Trichomonascus</taxon>
        <taxon>Trichomonascus ciferrii complex</taxon>
    </lineage>
</organism>
<dbReference type="OrthoDB" id="48036at2759"/>
<evidence type="ECO:0000313" key="4">
    <source>
        <dbReference type="Proteomes" id="UP000761534"/>
    </source>
</evidence>
<evidence type="ECO:0000256" key="1">
    <source>
        <dbReference type="ARBA" id="ARBA00038090"/>
    </source>
</evidence>